<evidence type="ECO:0000313" key="6">
    <source>
        <dbReference type="Proteomes" id="UP001320245"/>
    </source>
</evidence>
<accession>A0AAN9YC66</accession>
<dbReference type="InterPro" id="IPR006073">
    <property type="entry name" value="GTP-bd"/>
</dbReference>
<sequence>MATPAAEAAATAAASAAKAAFSSATVTSAPFTPRQTFDVSSSIVRSYFLGHHHAALSRMRRVLSNVGLVIECRDMRVPLTSCNPLLESSLMYSSNSRNFGRGGDKGLVSGGSSSISTGGGGGGRSRILVYTHRDLIPESEGNRMIRALEKHHRQHGGANTSVLFHGSGTENRDTRDLLKQIKEISDQTHSLTGMRALVVGMPNAGKSTLLNRLRTQGKSKPGAASKVAKTGSEPGVTRKLGTPVRIIAGDDGSEGVFVLDTPGVFIPYVPDAEAMLKLTLVGCVKDGLVSWITVADYLLYHLNRFDPTGEVYAEFCERPTNDVHEFLRGVARRTGKLVKGDEVSLDGAADWVVRRWRNGMLGRFVLDEVTAGSLERARKAALEPPLSMNQARKKEKEARKERSLAKHAAQM</sequence>
<dbReference type="GO" id="GO:0032543">
    <property type="term" value="P:mitochondrial translation"/>
    <property type="evidence" value="ECO:0007669"/>
    <property type="project" value="TreeGrafter"/>
</dbReference>
<feature type="region of interest" description="Disordered" evidence="3">
    <location>
        <begin position="216"/>
        <end position="235"/>
    </location>
</feature>
<dbReference type="Proteomes" id="UP001320245">
    <property type="component" value="Unassembled WGS sequence"/>
</dbReference>
<dbReference type="EMBL" id="JAJSPL020000042">
    <property type="protein sequence ID" value="KAK7734729.1"/>
    <property type="molecule type" value="Genomic_DNA"/>
</dbReference>
<dbReference type="InterPro" id="IPR027417">
    <property type="entry name" value="P-loop_NTPase"/>
</dbReference>
<evidence type="ECO:0000259" key="4">
    <source>
        <dbReference type="Pfam" id="PF01926"/>
    </source>
</evidence>
<feature type="region of interest" description="Disordered" evidence="3">
    <location>
        <begin position="382"/>
        <end position="411"/>
    </location>
</feature>
<dbReference type="GO" id="GO:0005739">
    <property type="term" value="C:mitochondrion"/>
    <property type="evidence" value="ECO:0007669"/>
    <property type="project" value="TreeGrafter"/>
</dbReference>
<dbReference type="InterPro" id="IPR023179">
    <property type="entry name" value="GTP-bd_ortho_bundle_sf"/>
</dbReference>
<dbReference type="Gene3D" id="3.40.50.300">
    <property type="entry name" value="P-loop containing nucleotide triphosphate hydrolases"/>
    <property type="match status" value="1"/>
</dbReference>
<evidence type="ECO:0000313" key="5">
    <source>
        <dbReference type="EMBL" id="KAK7734729.1"/>
    </source>
</evidence>
<dbReference type="Pfam" id="PF01926">
    <property type="entry name" value="MMR_HSR1"/>
    <property type="match status" value="1"/>
</dbReference>
<gene>
    <name evidence="5" type="primary">mtg1</name>
    <name evidence="5" type="ORF">SLS53_007835</name>
</gene>
<feature type="domain" description="G" evidence="4">
    <location>
        <begin position="196"/>
        <end position="268"/>
    </location>
</feature>
<keyword evidence="2" id="KW-0342">GTP-binding</keyword>
<dbReference type="SUPFAM" id="SSF52540">
    <property type="entry name" value="P-loop containing nucleoside triphosphate hydrolases"/>
    <property type="match status" value="1"/>
</dbReference>
<evidence type="ECO:0000256" key="2">
    <source>
        <dbReference type="ARBA" id="ARBA00023134"/>
    </source>
</evidence>
<dbReference type="GO" id="GO:0005525">
    <property type="term" value="F:GTP binding"/>
    <property type="evidence" value="ECO:0007669"/>
    <property type="project" value="UniProtKB-KW"/>
</dbReference>
<protein>
    <submittedName>
        <fullName evidence="5">Mitochondrial GTPase 1</fullName>
    </submittedName>
</protein>
<dbReference type="GO" id="GO:0003924">
    <property type="term" value="F:GTPase activity"/>
    <property type="evidence" value="ECO:0007669"/>
    <property type="project" value="TreeGrafter"/>
</dbReference>
<comment type="caution">
    <text evidence="5">The sequence shown here is derived from an EMBL/GenBank/DDBJ whole genome shotgun (WGS) entry which is preliminary data.</text>
</comment>
<evidence type="ECO:0000256" key="1">
    <source>
        <dbReference type="ARBA" id="ARBA00022741"/>
    </source>
</evidence>
<feature type="compositionally biased region" description="Basic and acidic residues" evidence="3">
    <location>
        <begin position="392"/>
        <end position="404"/>
    </location>
</feature>
<reference evidence="5 6" key="1">
    <citation type="journal article" date="2023" name="PLoS ONE">
        <title>Cytospora paraplurivora sp. nov. isolated from orchards with fruit tree decline syndrome in Ontario, Canada.</title>
        <authorList>
            <person name="Ilyukhin E."/>
            <person name="Nguyen H.D.T."/>
            <person name="Castle A.J."/>
            <person name="Ellouze W."/>
        </authorList>
    </citation>
    <scope>NUCLEOTIDE SEQUENCE [LARGE SCALE GENOMIC DNA]</scope>
    <source>
        <strain evidence="5 6">FDS-564</strain>
    </source>
</reference>
<organism evidence="5 6">
    <name type="scientific">Cytospora paraplurivora</name>
    <dbReference type="NCBI Taxonomy" id="2898453"/>
    <lineage>
        <taxon>Eukaryota</taxon>
        <taxon>Fungi</taxon>
        <taxon>Dikarya</taxon>
        <taxon>Ascomycota</taxon>
        <taxon>Pezizomycotina</taxon>
        <taxon>Sordariomycetes</taxon>
        <taxon>Sordariomycetidae</taxon>
        <taxon>Diaporthales</taxon>
        <taxon>Cytosporaceae</taxon>
        <taxon>Cytospora</taxon>
    </lineage>
</organism>
<name>A0AAN9YC66_9PEZI</name>
<dbReference type="PANTHER" id="PTHR45782:SF4">
    <property type="entry name" value="MITOCHONDRIAL RIBOSOME-ASSOCIATED GTPASE 1"/>
    <property type="match status" value="1"/>
</dbReference>
<proteinExistence type="predicted"/>
<dbReference type="AlphaFoldDB" id="A0AAN9YC66"/>
<dbReference type="PANTHER" id="PTHR45782">
    <property type="entry name" value="MITOCHONDRIAL RIBOSOME-ASSOCIATED GTPASE 1"/>
    <property type="match status" value="1"/>
</dbReference>
<dbReference type="Gene3D" id="1.10.1580.10">
    <property type="match status" value="1"/>
</dbReference>
<keyword evidence="6" id="KW-1185">Reference proteome</keyword>
<evidence type="ECO:0000256" key="3">
    <source>
        <dbReference type="SAM" id="MobiDB-lite"/>
    </source>
</evidence>
<keyword evidence="1" id="KW-0547">Nucleotide-binding</keyword>